<dbReference type="SUPFAM" id="SSF52540">
    <property type="entry name" value="P-loop containing nucleoside triphosphate hydrolases"/>
    <property type="match status" value="1"/>
</dbReference>
<evidence type="ECO:0000259" key="8">
    <source>
        <dbReference type="PROSITE" id="PS50893"/>
    </source>
</evidence>
<dbReference type="AlphaFoldDB" id="C0GFQ7"/>
<evidence type="ECO:0000256" key="7">
    <source>
        <dbReference type="ARBA" id="ARBA00023136"/>
    </source>
</evidence>
<dbReference type="RefSeq" id="WP_008515965.1">
    <property type="nucleotide sequence ID" value="NZ_ACJM01000005.1"/>
</dbReference>
<dbReference type="STRING" id="555088.DealDRAFT_1316"/>
<evidence type="ECO:0000256" key="2">
    <source>
        <dbReference type="ARBA" id="ARBA00022448"/>
    </source>
</evidence>
<dbReference type="FunFam" id="3.40.50.300:FF:000589">
    <property type="entry name" value="ABC transporter, ATP-binding subunit"/>
    <property type="match status" value="1"/>
</dbReference>
<evidence type="ECO:0000256" key="5">
    <source>
        <dbReference type="ARBA" id="ARBA00022840"/>
    </source>
</evidence>
<proteinExistence type="predicted"/>
<organism evidence="9 10">
    <name type="scientific">Dethiobacter alkaliphilus AHT 1</name>
    <dbReference type="NCBI Taxonomy" id="555088"/>
    <lineage>
        <taxon>Bacteria</taxon>
        <taxon>Bacillati</taxon>
        <taxon>Bacillota</taxon>
        <taxon>Dethiobacteria</taxon>
        <taxon>Dethiobacterales</taxon>
        <taxon>Dethiobacteraceae</taxon>
        <taxon>Dethiobacter</taxon>
    </lineage>
</organism>
<dbReference type="InterPro" id="IPR017871">
    <property type="entry name" value="ABC_transporter-like_CS"/>
</dbReference>
<evidence type="ECO:0000256" key="4">
    <source>
        <dbReference type="ARBA" id="ARBA00022741"/>
    </source>
</evidence>
<keyword evidence="4" id="KW-0547">Nucleotide-binding</keyword>
<comment type="subcellular location">
    <subcellularLocation>
        <location evidence="1">Cell membrane</location>
    </subcellularLocation>
</comment>
<feature type="domain" description="ABC transporter" evidence="8">
    <location>
        <begin position="3"/>
        <end position="229"/>
    </location>
</feature>
<dbReference type="GO" id="GO:0005524">
    <property type="term" value="F:ATP binding"/>
    <property type="evidence" value="ECO:0007669"/>
    <property type="project" value="UniProtKB-KW"/>
</dbReference>
<dbReference type="Pfam" id="PF00005">
    <property type="entry name" value="ABC_tran"/>
    <property type="match status" value="1"/>
</dbReference>
<dbReference type="InterPro" id="IPR003439">
    <property type="entry name" value="ABC_transporter-like_ATP-bd"/>
</dbReference>
<dbReference type="Proteomes" id="UP000006443">
    <property type="component" value="Unassembled WGS sequence"/>
</dbReference>
<dbReference type="PROSITE" id="PS50893">
    <property type="entry name" value="ABC_TRANSPORTER_2"/>
    <property type="match status" value="1"/>
</dbReference>
<reference evidence="9 10" key="1">
    <citation type="submission" date="2009-02" db="EMBL/GenBank/DDBJ databases">
        <title>Sequencing of the draft genome and assembly of Dethiobacter alkaliphilus AHT 1.</title>
        <authorList>
            <consortium name="US DOE Joint Genome Institute (JGI-PGF)"/>
            <person name="Lucas S."/>
            <person name="Copeland A."/>
            <person name="Lapidus A."/>
            <person name="Glavina del Rio T."/>
            <person name="Dalin E."/>
            <person name="Tice H."/>
            <person name="Bruce D."/>
            <person name="Goodwin L."/>
            <person name="Pitluck S."/>
            <person name="Larimer F."/>
            <person name="Land M.L."/>
            <person name="Hauser L."/>
            <person name="Muyzer G."/>
        </authorList>
    </citation>
    <scope>NUCLEOTIDE SEQUENCE [LARGE SCALE GENOMIC DNA]</scope>
    <source>
        <strain evidence="9 10">AHT 1</strain>
    </source>
</reference>
<dbReference type="CDD" id="cd03230">
    <property type="entry name" value="ABC_DR_subfamily_A"/>
    <property type="match status" value="1"/>
</dbReference>
<keyword evidence="7" id="KW-0472">Membrane</keyword>
<keyword evidence="6" id="KW-1278">Translocase</keyword>
<keyword evidence="3" id="KW-1003">Cell membrane</keyword>
<keyword evidence="2" id="KW-0813">Transport</keyword>
<keyword evidence="10" id="KW-1185">Reference proteome</keyword>
<dbReference type="Gene3D" id="3.40.50.300">
    <property type="entry name" value="P-loop containing nucleotide triphosphate hydrolases"/>
    <property type="match status" value="1"/>
</dbReference>
<dbReference type="SMART" id="SM00382">
    <property type="entry name" value="AAA"/>
    <property type="match status" value="1"/>
</dbReference>
<protein>
    <submittedName>
        <fullName evidence="9">ABC transporter related protein</fullName>
    </submittedName>
</protein>
<dbReference type="eggNOG" id="COG1131">
    <property type="taxonomic scope" value="Bacteria"/>
</dbReference>
<dbReference type="PANTHER" id="PTHR42711:SF13">
    <property type="entry name" value="ABC TRANSPORTER, ATP-BINDING PROTEIN"/>
    <property type="match status" value="1"/>
</dbReference>
<dbReference type="InterPro" id="IPR003593">
    <property type="entry name" value="AAA+_ATPase"/>
</dbReference>
<name>C0GFQ7_DETAL</name>
<comment type="caution">
    <text evidence="9">The sequence shown here is derived from an EMBL/GenBank/DDBJ whole genome shotgun (WGS) entry which is preliminary data.</text>
</comment>
<sequence length="281" mass="31407">MMIEVSSLQKEYGDKLALKGIDFSVADGEVFGFLGPNGAGKTTTLKILAGQLQPTGGQATILGMDVTTQKQVVQLNIGFVPEKTNLYERLTVAQNLQFFCRLYNCKADNMDEYLHKVDLLKEKNTPVKQLSKGMKQKVLLVRALLHRPKLLFLDEPTSGLDPTSADNMHRILQDINKAGTTVFLTSHNMEEVEKLCHRVAFLNEGRIVAQGSPEELKLQYADRTLRVLLDDGSKEEKVLDMDCKETSTLVSCWLRHGKVRAIHSSEPTLADIFVKVTGRDF</sequence>
<dbReference type="PROSITE" id="PS00211">
    <property type="entry name" value="ABC_TRANSPORTER_1"/>
    <property type="match status" value="1"/>
</dbReference>
<gene>
    <name evidence="9" type="ORF">DealDRAFT_1316</name>
</gene>
<evidence type="ECO:0000313" key="9">
    <source>
        <dbReference type="EMBL" id="EEG78017.1"/>
    </source>
</evidence>
<evidence type="ECO:0000256" key="1">
    <source>
        <dbReference type="ARBA" id="ARBA00004236"/>
    </source>
</evidence>
<evidence type="ECO:0000256" key="6">
    <source>
        <dbReference type="ARBA" id="ARBA00022967"/>
    </source>
</evidence>
<dbReference type="GO" id="GO:0016887">
    <property type="term" value="F:ATP hydrolysis activity"/>
    <property type="evidence" value="ECO:0007669"/>
    <property type="project" value="InterPro"/>
</dbReference>
<evidence type="ECO:0000313" key="10">
    <source>
        <dbReference type="Proteomes" id="UP000006443"/>
    </source>
</evidence>
<dbReference type="InterPro" id="IPR027417">
    <property type="entry name" value="P-loop_NTPase"/>
</dbReference>
<dbReference type="EMBL" id="ACJM01000005">
    <property type="protein sequence ID" value="EEG78017.1"/>
    <property type="molecule type" value="Genomic_DNA"/>
</dbReference>
<dbReference type="GO" id="GO:0005886">
    <property type="term" value="C:plasma membrane"/>
    <property type="evidence" value="ECO:0007669"/>
    <property type="project" value="UniProtKB-SubCell"/>
</dbReference>
<dbReference type="PANTHER" id="PTHR42711">
    <property type="entry name" value="ABC TRANSPORTER ATP-BINDING PROTEIN"/>
    <property type="match status" value="1"/>
</dbReference>
<accession>C0GFQ7</accession>
<evidence type="ECO:0000256" key="3">
    <source>
        <dbReference type="ARBA" id="ARBA00022475"/>
    </source>
</evidence>
<dbReference type="InterPro" id="IPR050763">
    <property type="entry name" value="ABC_transporter_ATP-binding"/>
</dbReference>
<keyword evidence="5" id="KW-0067">ATP-binding</keyword>